<feature type="region of interest" description="Disordered" evidence="1">
    <location>
        <begin position="31"/>
        <end position="79"/>
    </location>
</feature>
<name>A0AAV2CF48_9ROSI</name>
<dbReference type="EMBL" id="OZ034813">
    <property type="protein sequence ID" value="CAL1354602.1"/>
    <property type="molecule type" value="Genomic_DNA"/>
</dbReference>
<feature type="compositionally biased region" description="Low complexity" evidence="1">
    <location>
        <begin position="62"/>
        <end position="75"/>
    </location>
</feature>
<keyword evidence="4" id="KW-1185">Reference proteome</keyword>
<proteinExistence type="predicted"/>
<evidence type="ECO:0000313" key="4">
    <source>
        <dbReference type="Proteomes" id="UP001497516"/>
    </source>
</evidence>
<dbReference type="AlphaFoldDB" id="A0AAV2CF48"/>
<evidence type="ECO:0000313" key="3">
    <source>
        <dbReference type="EMBL" id="CAL1354602.1"/>
    </source>
</evidence>
<organism evidence="3 4">
    <name type="scientific">Linum trigynum</name>
    <dbReference type="NCBI Taxonomy" id="586398"/>
    <lineage>
        <taxon>Eukaryota</taxon>
        <taxon>Viridiplantae</taxon>
        <taxon>Streptophyta</taxon>
        <taxon>Embryophyta</taxon>
        <taxon>Tracheophyta</taxon>
        <taxon>Spermatophyta</taxon>
        <taxon>Magnoliopsida</taxon>
        <taxon>eudicotyledons</taxon>
        <taxon>Gunneridae</taxon>
        <taxon>Pentapetalae</taxon>
        <taxon>rosids</taxon>
        <taxon>fabids</taxon>
        <taxon>Malpighiales</taxon>
        <taxon>Linaceae</taxon>
        <taxon>Linum</taxon>
    </lineage>
</organism>
<evidence type="ECO:0000256" key="1">
    <source>
        <dbReference type="SAM" id="MobiDB-lite"/>
    </source>
</evidence>
<feature type="chain" id="PRO_5043965497" description="Secreted protein" evidence="2">
    <location>
        <begin position="24"/>
        <end position="142"/>
    </location>
</feature>
<sequence>MPPAMPPRLLVSMLAIIITMFHSSSLQKKLLQNRTTKTRKVEEEKTSKIGLRPRSGASSLKNSNGSSVLGVSSDLRPTSCVEPSWPLAWTIRPMTTNPVRFPYLPRSSGNGNGLGFLALTRLCNGSAFSLLRLGLLFSEGVS</sequence>
<accession>A0AAV2CF48</accession>
<evidence type="ECO:0000256" key="2">
    <source>
        <dbReference type="SAM" id="SignalP"/>
    </source>
</evidence>
<feature type="signal peptide" evidence="2">
    <location>
        <begin position="1"/>
        <end position="23"/>
    </location>
</feature>
<protein>
    <recommendedName>
        <fullName evidence="5">Secreted protein</fullName>
    </recommendedName>
</protein>
<evidence type="ECO:0008006" key="5">
    <source>
        <dbReference type="Google" id="ProtNLM"/>
    </source>
</evidence>
<keyword evidence="2" id="KW-0732">Signal</keyword>
<gene>
    <name evidence="3" type="ORF">LTRI10_LOCUS2403</name>
</gene>
<dbReference type="Proteomes" id="UP001497516">
    <property type="component" value="Chromosome 1"/>
</dbReference>
<reference evidence="3 4" key="1">
    <citation type="submission" date="2024-04" db="EMBL/GenBank/DDBJ databases">
        <authorList>
            <person name="Fracassetti M."/>
        </authorList>
    </citation>
    <scope>NUCLEOTIDE SEQUENCE [LARGE SCALE GENOMIC DNA]</scope>
</reference>